<comment type="subcellular location">
    <subcellularLocation>
        <location evidence="12">Cell membrane</location>
        <topology evidence="12">Single-pass membrane protein</topology>
    </subcellularLocation>
    <subcellularLocation>
        <location evidence="11">Endomembrane system</location>
        <topology evidence="11">Single-pass membrane protein</topology>
    </subcellularLocation>
</comment>
<dbReference type="Proteomes" id="UP000233419">
    <property type="component" value="Chromosome"/>
</dbReference>
<dbReference type="InterPro" id="IPR002146">
    <property type="entry name" value="ATP_synth_b/b'su_bac/chlpt"/>
</dbReference>
<evidence type="ECO:0000256" key="9">
    <source>
        <dbReference type="ARBA" id="ARBA00023310"/>
    </source>
</evidence>
<sequence length="181" mass="20278">MVLNLLAETPSTPGVPEIVGMLFPNLPNFIAHALATIVIVIILSKLVYKPFRKTINNRRAKINELLDDAVEKQLIANKDVKKAEALLNQAKSESLLIVKNARVDAEVQKMQILQNAASEASNIQNHAKSSIEREKIKAKEEIKQTIIEVAFDAASKILESEIDKNKNEKIIENFIENLDRE</sequence>
<evidence type="ECO:0000256" key="11">
    <source>
        <dbReference type="ARBA" id="ARBA00037847"/>
    </source>
</evidence>
<dbReference type="AlphaFoldDB" id="A0A2K9BPA1"/>
<evidence type="ECO:0000256" key="2">
    <source>
        <dbReference type="ARBA" id="ARBA00022448"/>
    </source>
</evidence>
<keyword evidence="4 12" id="KW-0812">Transmembrane</keyword>
<dbReference type="PANTHER" id="PTHR33445">
    <property type="entry name" value="ATP SYNTHASE SUBUNIT B', CHLOROPLASTIC"/>
    <property type="match status" value="1"/>
</dbReference>
<dbReference type="EMBL" id="CP025257">
    <property type="protein sequence ID" value="AUF83863.1"/>
    <property type="molecule type" value="Genomic_DNA"/>
</dbReference>
<organism evidence="14 15">
    <name type="scientific">Mesoplasma syrphidae</name>
    <dbReference type="NCBI Taxonomy" id="225999"/>
    <lineage>
        <taxon>Bacteria</taxon>
        <taxon>Bacillati</taxon>
        <taxon>Mycoplasmatota</taxon>
        <taxon>Mollicutes</taxon>
        <taxon>Entomoplasmatales</taxon>
        <taxon>Entomoplasmataceae</taxon>
        <taxon>Mesoplasma</taxon>
    </lineage>
</organism>
<comment type="subunit">
    <text evidence="12">F-type ATPases have 2 components, F(1) - the catalytic core - and F(0) - the membrane proton channel. F(1) has five subunits: alpha(3), beta(3), gamma(1), delta(1), epsilon(1). F(0) has three main subunits: a(1), b(2) and c(10-14). The alpha and beta chains form an alternating ring which encloses part of the gamma chain. F(1) is attached to F(0) by a central stalk formed by the gamma and epsilon chains, while a peripheral stalk is formed by the delta and b chains.</text>
</comment>
<evidence type="ECO:0000256" key="7">
    <source>
        <dbReference type="ARBA" id="ARBA00023065"/>
    </source>
</evidence>
<dbReference type="PANTHER" id="PTHR33445:SF2">
    <property type="entry name" value="ATP SYNTHASE SUBUNIT B', CHLOROPLASTIC"/>
    <property type="match status" value="1"/>
</dbReference>
<protein>
    <recommendedName>
        <fullName evidence="12">ATP synthase subunit b</fullName>
    </recommendedName>
    <alternativeName>
        <fullName evidence="12">ATP synthase F(0) sector subunit b</fullName>
    </alternativeName>
    <alternativeName>
        <fullName evidence="12">ATPase subunit I</fullName>
    </alternativeName>
    <alternativeName>
        <fullName evidence="12">F-type ATPase subunit b</fullName>
        <shortName evidence="12">F-ATPase subunit b</shortName>
    </alternativeName>
</protein>
<reference evidence="14 15" key="1">
    <citation type="submission" date="2017-12" db="EMBL/GenBank/DDBJ databases">
        <title>Mesoplasma syrphidae YJS, Complete Genome.</title>
        <authorList>
            <person name="Knight T.F."/>
            <person name="Citino T."/>
            <person name="Rubinstein R."/>
            <person name="Neuschaefer Z."/>
        </authorList>
    </citation>
    <scope>NUCLEOTIDE SEQUENCE [LARGE SCALE GENOMIC DNA]</scope>
    <source>
        <strain evidence="14 15">YJS</strain>
    </source>
</reference>
<dbReference type="GO" id="GO:0012505">
    <property type="term" value="C:endomembrane system"/>
    <property type="evidence" value="ECO:0007669"/>
    <property type="project" value="UniProtKB-SubCell"/>
</dbReference>
<feature type="transmembrane region" description="Helical" evidence="12">
    <location>
        <begin position="29"/>
        <end position="48"/>
    </location>
</feature>
<evidence type="ECO:0000256" key="4">
    <source>
        <dbReference type="ARBA" id="ARBA00022692"/>
    </source>
</evidence>
<dbReference type="OrthoDB" id="399036at2"/>
<dbReference type="KEGG" id="msyr:CXP39_03670"/>
<evidence type="ECO:0000256" key="8">
    <source>
        <dbReference type="ARBA" id="ARBA00023136"/>
    </source>
</evidence>
<keyword evidence="2 12" id="KW-0813">Transport</keyword>
<dbReference type="RefSeq" id="WP_027048248.1">
    <property type="nucleotide sequence ID" value="NZ_CP025257.1"/>
</dbReference>
<comment type="function">
    <text evidence="12">Component of the F(0) channel, it forms part of the peripheral stalk, linking F(1) to F(0).</text>
</comment>
<dbReference type="InterPro" id="IPR028987">
    <property type="entry name" value="ATP_synth_B-like_membr_sf"/>
</dbReference>
<evidence type="ECO:0000313" key="15">
    <source>
        <dbReference type="Proteomes" id="UP000233419"/>
    </source>
</evidence>
<keyword evidence="12" id="KW-1003">Cell membrane</keyword>
<evidence type="ECO:0000256" key="1">
    <source>
        <dbReference type="ARBA" id="ARBA00005513"/>
    </source>
</evidence>
<dbReference type="GO" id="GO:0046961">
    <property type="term" value="F:proton-transporting ATPase activity, rotational mechanism"/>
    <property type="evidence" value="ECO:0007669"/>
    <property type="project" value="TreeGrafter"/>
</dbReference>
<keyword evidence="3 12" id="KW-0138">CF(0)</keyword>
<keyword evidence="9 12" id="KW-0066">ATP synthesis</keyword>
<evidence type="ECO:0000256" key="12">
    <source>
        <dbReference type="HAMAP-Rule" id="MF_01398"/>
    </source>
</evidence>
<evidence type="ECO:0000256" key="13">
    <source>
        <dbReference type="RuleBase" id="RU003848"/>
    </source>
</evidence>
<dbReference type="NCBIfam" id="TIGR01144">
    <property type="entry name" value="ATP_synt_b"/>
    <property type="match status" value="1"/>
</dbReference>
<dbReference type="InterPro" id="IPR050059">
    <property type="entry name" value="ATP_synthase_B_chain"/>
</dbReference>
<dbReference type="SUPFAM" id="SSF81573">
    <property type="entry name" value="F1F0 ATP synthase subunit B, membrane domain"/>
    <property type="match status" value="1"/>
</dbReference>
<gene>
    <name evidence="12 14" type="primary">atpF</name>
    <name evidence="14" type="ORF">CXP39_03670</name>
</gene>
<dbReference type="InterPro" id="IPR005864">
    <property type="entry name" value="ATP_synth_F0_bsu_bac"/>
</dbReference>
<dbReference type="Pfam" id="PF00430">
    <property type="entry name" value="ATP-synt_B"/>
    <property type="match status" value="1"/>
</dbReference>
<keyword evidence="15" id="KW-1185">Reference proteome</keyword>
<name>A0A2K9BPA1_9MOLU</name>
<evidence type="ECO:0000256" key="3">
    <source>
        <dbReference type="ARBA" id="ARBA00022547"/>
    </source>
</evidence>
<evidence type="ECO:0000313" key="14">
    <source>
        <dbReference type="EMBL" id="AUF83863.1"/>
    </source>
</evidence>
<dbReference type="GO" id="GO:0005886">
    <property type="term" value="C:plasma membrane"/>
    <property type="evidence" value="ECO:0007669"/>
    <property type="project" value="UniProtKB-SubCell"/>
</dbReference>
<evidence type="ECO:0000256" key="6">
    <source>
        <dbReference type="ARBA" id="ARBA00022989"/>
    </source>
</evidence>
<dbReference type="HAMAP" id="MF_01398">
    <property type="entry name" value="ATP_synth_b_bprime"/>
    <property type="match status" value="1"/>
</dbReference>
<keyword evidence="6 12" id="KW-1133">Transmembrane helix</keyword>
<accession>A0A2K9BPA1</accession>
<proteinExistence type="inferred from homology"/>
<evidence type="ECO:0000256" key="5">
    <source>
        <dbReference type="ARBA" id="ARBA00022781"/>
    </source>
</evidence>
<evidence type="ECO:0000256" key="10">
    <source>
        <dbReference type="ARBA" id="ARBA00025198"/>
    </source>
</evidence>
<dbReference type="CDD" id="cd06503">
    <property type="entry name" value="ATP-synt_Fo_b"/>
    <property type="match status" value="1"/>
</dbReference>
<dbReference type="GO" id="GO:0046933">
    <property type="term" value="F:proton-transporting ATP synthase activity, rotational mechanism"/>
    <property type="evidence" value="ECO:0007669"/>
    <property type="project" value="UniProtKB-UniRule"/>
</dbReference>
<keyword evidence="8 12" id="KW-0472">Membrane</keyword>
<keyword evidence="5 12" id="KW-0375">Hydrogen ion transport</keyword>
<comment type="function">
    <text evidence="10 12">F(1)F(0) ATP synthase produces ATP from ADP in the presence of a proton or sodium gradient. F-type ATPases consist of two structural domains, F(1) containing the extramembraneous catalytic core and F(0) containing the membrane proton channel, linked together by a central stalk and a peripheral stalk. During catalysis, ATP synthesis in the catalytic domain of F(1) is coupled via a rotary mechanism of the central stalk subunits to proton translocation.</text>
</comment>
<dbReference type="GO" id="GO:0045259">
    <property type="term" value="C:proton-transporting ATP synthase complex"/>
    <property type="evidence" value="ECO:0007669"/>
    <property type="project" value="UniProtKB-KW"/>
</dbReference>
<keyword evidence="7 12" id="KW-0406">Ion transport</keyword>
<comment type="similarity">
    <text evidence="1 12 13">Belongs to the ATPase B chain family.</text>
</comment>